<sequence length="211" mass="22819">MTFPSNSDRDCVRAWEAMPWVLQGSATHEQGEWLESHLAQCEACRKEYAQQSRLRQAMSLPSDIPVDANIGLGRLLARLDTPEPQEVRLRSRSGNWLNRALVAVVLIQALGIGALGMKLWSADGSPLYRTLSQESPPAAPGAIRVVPDTAMTLADWNALLHALRLKVVGGPNDVGAYTVAPTDSAAAPRAALQQLRATRGIRLAEPVITTP</sequence>
<accession>A0A502FBN0</accession>
<keyword evidence="1" id="KW-0472">Membrane</keyword>
<dbReference type="RefSeq" id="WP_140648606.1">
    <property type="nucleotide sequence ID" value="NZ_RCZB01000004.1"/>
</dbReference>
<reference evidence="2 3" key="1">
    <citation type="journal article" date="2019" name="Environ. Microbiol.">
        <title>Species interactions and distinct microbial communities in high Arctic permafrost affected cryosols are associated with the CH4 and CO2 gas fluxes.</title>
        <authorList>
            <person name="Altshuler I."/>
            <person name="Hamel J."/>
            <person name="Turney S."/>
            <person name="Magnuson E."/>
            <person name="Levesque R."/>
            <person name="Greer C."/>
            <person name="Whyte L.G."/>
        </authorList>
    </citation>
    <scope>NUCLEOTIDE SEQUENCE [LARGE SCALE GENOMIC DNA]</scope>
    <source>
        <strain evidence="2 3">S13Y</strain>
    </source>
</reference>
<dbReference type="EMBL" id="RCZO01000001">
    <property type="protein sequence ID" value="TPG11380.1"/>
    <property type="molecule type" value="Genomic_DNA"/>
</dbReference>
<evidence type="ECO:0000313" key="3">
    <source>
        <dbReference type="Proteomes" id="UP000319486"/>
    </source>
</evidence>
<dbReference type="AlphaFoldDB" id="A0A502FBN0"/>
<organism evidence="2 3">
    <name type="scientific">Rhodanobacter glycinis</name>
    <dbReference type="NCBI Taxonomy" id="582702"/>
    <lineage>
        <taxon>Bacteria</taxon>
        <taxon>Pseudomonadati</taxon>
        <taxon>Pseudomonadota</taxon>
        <taxon>Gammaproteobacteria</taxon>
        <taxon>Lysobacterales</taxon>
        <taxon>Rhodanobacteraceae</taxon>
        <taxon>Rhodanobacter</taxon>
    </lineage>
</organism>
<gene>
    <name evidence="2" type="ORF">EAH88_02275</name>
</gene>
<proteinExistence type="predicted"/>
<keyword evidence="3" id="KW-1185">Reference proteome</keyword>
<evidence type="ECO:0000313" key="2">
    <source>
        <dbReference type="EMBL" id="TPG11380.1"/>
    </source>
</evidence>
<feature type="transmembrane region" description="Helical" evidence="1">
    <location>
        <begin position="100"/>
        <end position="120"/>
    </location>
</feature>
<dbReference type="Proteomes" id="UP000319486">
    <property type="component" value="Unassembled WGS sequence"/>
</dbReference>
<evidence type="ECO:0000256" key="1">
    <source>
        <dbReference type="SAM" id="Phobius"/>
    </source>
</evidence>
<keyword evidence="1" id="KW-0812">Transmembrane</keyword>
<name>A0A502FBN0_9GAMM</name>
<comment type="caution">
    <text evidence="2">The sequence shown here is derived from an EMBL/GenBank/DDBJ whole genome shotgun (WGS) entry which is preliminary data.</text>
</comment>
<keyword evidence="1" id="KW-1133">Transmembrane helix</keyword>
<protein>
    <submittedName>
        <fullName evidence="2">Zf-HC2 domain-containing protein</fullName>
    </submittedName>
</protein>
<dbReference type="OrthoDB" id="5958009at2"/>